<name>A0A382IKF6_9ZZZZ</name>
<dbReference type="AlphaFoldDB" id="A0A382IKF6"/>
<dbReference type="EMBL" id="UINC01067939">
    <property type="protein sequence ID" value="SVC00106.1"/>
    <property type="molecule type" value="Genomic_DNA"/>
</dbReference>
<reference evidence="2" key="1">
    <citation type="submission" date="2018-05" db="EMBL/GenBank/DDBJ databases">
        <authorList>
            <person name="Lanie J.A."/>
            <person name="Ng W.-L."/>
            <person name="Kazmierczak K.M."/>
            <person name="Andrzejewski T.M."/>
            <person name="Davidsen T.M."/>
            <person name="Wayne K.J."/>
            <person name="Tettelin H."/>
            <person name="Glass J.I."/>
            <person name="Rusch D."/>
            <person name="Podicherti R."/>
            <person name="Tsui H.-C.T."/>
            <person name="Winkler M.E."/>
        </authorList>
    </citation>
    <scope>NUCLEOTIDE SEQUENCE</scope>
</reference>
<feature type="non-terminal residue" evidence="2">
    <location>
        <position position="417"/>
    </location>
</feature>
<protein>
    <submittedName>
        <fullName evidence="2">Uncharacterized protein</fullName>
    </submittedName>
</protein>
<gene>
    <name evidence="2" type="ORF">METZ01_LOCUS252960</name>
</gene>
<evidence type="ECO:0000313" key="2">
    <source>
        <dbReference type="EMBL" id="SVC00106.1"/>
    </source>
</evidence>
<accession>A0A382IKF6</accession>
<proteinExistence type="predicted"/>
<evidence type="ECO:0000256" key="1">
    <source>
        <dbReference type="SAM" id="MobiDB-lite"/>
    </source>
</evidence>
<sequence length="417" mass="45745">MASVGDQIKNTGDYQSPLKDKGHASTQDTLLSAMKETTKANAEAGMGPKWKKWTIADAGTIKDIAETAKELAETISTTSELATTAMKVVKVISELQSANPFLKALELLADEVIAAIQDLKNAGFYYLYVDPYSPMANVVPRERKTFGFEQLRDISGRELFWNPNHADPESTTIHKTGVPKNKRSLYEAKLAMPRKLVAGGWNPYFRTWGEPDPFLAITPFPQYSATEVLKTMAEAFTDEGDVPRYKTNQGNGVAKGKIVYDESGEPFSGWDPSEAEYPLALFDMGKTGGQAGDHHSDFLKTGGWRSERVPLNTELWSGKPNIKGSTLDGTGSSAIVMIIAAPSYKVFVESFFAFAKLFEEIPEFMSATYDNILGAYDAWADPEPQMLNLTMCDSKYGLFAVGDVIRGINYGGLGKIT</sequence>
<feature type="region of interest" description="Disordered" evidence="1">
    <location>
        <begin position="1"/>
        <end position="23"/>
    </location>
</feature>
<organism evidence="2">
    <name type="scientific">marine metagenome</name>
    <dbReference type="NCBI Taxonomy" id="408172"/>
    <lineage>
        <taxon>unclassified sequences</taxon>
        <taxon>metagenomes</taxon>
        <taxon>ecological metagenomes</taxon>
    </lineage>
</organism>